<reference evidence="2 3" key="1">
    <citation type="submission" date="2019-10" db="EMBL/GenBank/DDBJ databases">
        <title>Epibacterium sp. nov., isolated from seawater.</title>
        <authorList>
            <person name="Zhang X."/>
            <person name="Li N."/>
        </authorList>
    </citation>
    <scope>NUCLEOTIDE SEQUENCE [LARGE SCALE GENOMIC DNA]</scope>
    <source>
        <strain evidence="2 3">SM1969</strain>
    </source>
</reference>
<evidence type="ECO:0000313" key="2">
    <source>
        <dbReference type="EMBL" id="MQY41976.1"/>
    </source>
</evidence>
<dbReference type="AlphaFoldDB" id="A0A844AXS2"/>
<protein>
    <recommendedName>
        <fullName evidence="4">Tetratricopeptide repeat protein</fullName>
    </recommendedName>
</protein>
<proteinExistence type="predicted"/>
<keyword evidence="3" id="KW-1185">Reference proteome</keyword>
<feature type="signal peptide" evidence="1">
    <location>
        <begin position="1"/>
        <end position="20"/>
    </location>
</feature>
<dbReference type="Proteomes" id="UP000436694">
    <property type="component" value="Unassembled WGS sequence"/>
</dbReference>
<evidence type="ECO:0008006" key="4">
    <source>
        <dbReference type="Google" id="ProtNLM"/>
    </source>
</evidence>
<sequence>MNWRALTIVLSAGLASAASAETIVARSGEHDGFSRLVMRLPEGADWSLTQNGTGANLKIDVPDVIFDTSQVFGLIPRTRLKKLSQTAAGQPLKLELGCECQLASHVMSNGYLVVDIRGEPSEAGVYQPDTTVLPLLPAAPPNNGYRFALGDEDVAASRFATDLASALATEKTIVRPSKTQEKPDAMDTMPEAGEVLTEAMSEPADEPAPTGMSLQLESDLIADSDLLDMQEAARAAAVNESERRLLQQIGRASNQGLLELMVSEVESDLRQNMLDPLGRSDRPMNPLDHLSITTAIDRETGLVAQHEEDSAHNLLCFANTEVAVHKWGSDDPFASQISRLRNGLVMEFDKFDEGKLLKLAKTYLYFGFGAEARAMLSLLPEDTDKTDNIDVLFAMADILDGHELPINNVFSGQQKCEGHAALWSALADREIKKNANTDAIQQAYAMMPVHLRVHLGPQISTFFSHLGEKHMAEAALRSIERTGVEDVPDINLAEAALAELEGDTVAVAQELEEEVAEGSENTPQALIDLIDLHFQERRALSPDVPEIVASYEVENRDAEFGPDLRAAEIKALALEGRFQEAFRELERLKKHDGDTAHAMSIVPVMTLLTERASDVDFLHYALTFANSASQKETAAVADSIARRLLDLGFASHAQKILVGQDVTSKTEQRQMMLAEAAVALGEPAEAIAELENLEGSKANRLRAQAYLLSKDYNQASEYFMAEQETQEATRGYWLSENYQAISGVEEGYGAVASVTTEIDEIAQDPVGMPPLAEARALVETSVGTRNRIEELLRQVSEIPES</sequence>
<evidence type="ECO:0000256" key="1">
    <source>
        <dbReference type="SAM" id="SignalP"/>
    </source>
</evidence>
<feature type="chain" id="PRO_5032473781" description="Tetratricopeptide repeat protein" evidence="1">
    <location>
        <begin position="21"/>
        <end position="801"/>
    </location>
</feature>
<evidence type="ECO:0000313" key="3">
    <source>
        <dbReference type="Proteomes" id="UP000436694"/>
    </source>
</evidence>
<accession>A0A844AXS2</accession>
<gene>
    <name evidence="2" type="ORF">GG681_04950</name>
</gene>
<keyword evidence="1" id="KW-0732">Signal</keyword>
<name>A0A844AXS2_9RHOB</name>
<dbReference type="RefSeq" id="WP_153545710.1">
    <property type="nucleotide sequence ID" value="NZ_WIXK01000002.1"/>
</dbReference>
<organism evidence="2 3">
    <name type="scientific">Tritonibacter aquimaris</name>
    <dbReference type="NCBI Taxonomy" id="2663379"/>
    <lineage>
        <taxon>Bacteria</taxon>
        <taxon>Pseudomonadati</taxon>
        <taxon>Pseudomonadota</taxon>
        <taxon>Alphaproteobacteria</taxon>
        <taxon>Rhodobacterales</taxon>
        <taxon>Paracoccaceae</taxon>
        <taxon>Tritonibacter</taxon>
    </lineage>
</organism>
<dbReference type="EMBL" id="WIXK01000002">
    <property type="protein sequence ID" value="MQY41976.1"/>
    <property type="molecule type" value="Genomic_DNA"/>
</dbReference>
<comment type="caution">
    <text evidence="2">The sequence shown here is derived from an EMBL/GenBank/DDBJ whole genome shotgun (WGS) entry which is preliminary data.</text>
</comment>